<reference evidence="9 10" key="1">
    <citation type="submission" date="2017-08" db="EMBL/GenBank/DDBJ databases">
        <title>Infants hospitalized years apart are colonized by the same room-sourced microbial strains.</title>
        <authorList>
            <person name="Brooks B."/>
            <person name="Olm M.R."/>
            <person name="Firek B.A."/>
            <person name="Baker R."/>
            <person name="Thomas B.C."/>
            <person name="Morowitz M.J."/>
            <person name="Banfield J.F."/>
        </authorList>
    </citation>
    <scope>NUCLEOTIDE SEQUENCE [LARGE SCALE GENOMIC DNA]</scope>
    <source>
        <strain evidence="9">S2_005_003_R2_41</strain>
    </source>
</reference>
<evidence type="ECO:0000256" key="4">
    <source>
        <dbReference type="ARBA" id="ARBA00022842"/>
    </source>
</evidence>
<dbReference type="Pfam" id="PF00180">
    <property type="entry name" value="Iso_dh"/>
    <property type="match status" value="1"/>
</dbReference>
<keyword evidence="5 9" id="KW-0560">Oxidoreductase</keyword>
<dbReference type="Gene3D" id="3.40.718.10">
    <property type="entry name" value="Isopropylmalate Dehydrogenase"/>
    <property type="match status" value="1"/>
</dbReference>
<dbReference type="InterPro" id="IPR004429">
    <property type="entry name" value="Isopropylmalate_DH"/>
</dbReference>
<evidence type="ECO:0000259" key="8">
    <source>
        <dbReference type="Pfam" id="PF00180"/>
    </source>
</evidence>
<evidence type="ECO:0000256" key="1">
    <source>
        <dbReference type="ARBA" id="ARBA00022430"/>
    </source>
</evidence>
<dbReference type="EC" id="1.1.1.85" evidence="9"/>
<comment type="caution">
    <text evidence="9">The sequence shown here is derived from an EMBL/GenBank/DDBJ whole genome shotgun (WGS) entry which is preliminary data.</text>
</comment>
<dbReference type="GO" id="GO:0009098">
    <property type="term" value="P:L-leucine biosynthetic process"/>
    <property type="evidence" value="ECO:0007669"/>
    <property type="project" value="UniProtKB-KW"/>
</dbReference>
<feature type="domain" description="Isopropylmalate dehydrogenase-like" evidence="8">
    <location>
        <begin position="2"/>
        <end position="94"/>
    </location>
</feature>
<keyword evidence="6" id="KW-0520">NAD</keyword>
<evidence type="ECO:0000256" key="2">
    <source>
        <dbReference type="ARBA" id="ARBA00022605"/>
    </source>
</evidence>
<dbReference type="PANTHER" id="PTHR42979">
    <property type="entry name" value="3-ISOPROPYLMALATE DEHYDROGENASE"/>
    <property type="match status" value="1"/>
</dbReference>
<dbReference type="InterPro" id="IPR024084">
    <property type="entry name" value="IsoPropMal-DH-like_dom"/>
</dbReference>
<organism evidence="9 10">
    <name type="scientific">Variovorax paradoxus</name>
    <dbReference type="NCBI Taxonomy" id="34073"/>
    <lineage>
        <taxon>Bacteria</taxon>
        <taxon>Pseudomonadati</taxon>
        <taxon>Pseudomonadota</taxon>
        <taxon>Betaproteobacteria</taxon>
        <taxon>Burkholderiales</taxon>
        <taxon>Comamonadaceae</taxon>
        <taxon>Variovorax</taxon>
    </lineage>
</organism>
<dbReference type="PANTHER" id="PTHR42979:SF1">
    <property type="entry name" value="3-ISOPROPYLMALATE DEHYDROGENASE"/>
    <property type="match status" value="1"/>
</dbReference>
<evidence type="ECO:0000256" key="7">
    <source>
        <dbReference type="ARBA" id="ARBA00023304"/>
    </source>
</evidence>
<dbReference type="AlphaFoldDB" id="A0A2W5Q6C0"/>
<evidence type="ECO:0000313" key="10">
    <source>
        <dbReference type="Proteomes" id="UP000249135"/>
    </source>
</evidence>
<feature type="non-terminal residue" evidence="9">
    <location>
        <position position="94"/>
    </location>
</feature>
<dbReference type="GO" id="GO:0046872">
    <property type="term" value="F:metal ion binding"/>
    <property type="evidence" value="ECO:0007669"/>
    <property type="project" value="UniProtKB-KW"/>
</dbReference>
<keyword evidence="4" id="KW-0460">Magnesium</keyword>
<gene>
    <name evidence="9" type="ORF">DI563_16155</name>
</gene>
<sequence length="94" mass="10066">MKIAVLPGDGIGTEIVAEAVRVLDALDLKFEMETALVGGAAYEAHGHPLPESTLKLAKEADAVLFGAVGDWKYDKLDRPLRPEQAILGLRKNLG</sequence>
<proteinExistence type="predicted"/>
<dbReference type="EMBL" id="QFPP01000212">
    <property type="protein sequence ID" value="PZQ72798.1"/>
    <property type="molecule type" value="Genomic_DNA"/>
</dbReference>
<evidence type="ECO:0000313" key="9">
    <source>
        <dbReference type="EMBL" id="PZQ72798.1"/>
    </source>
</evidence>
<dbReference type="GO" id="GO:0003862">
    <property type="term" value="F:3-isopropylmalate dehydrogenase activity"/>
    <property type="evidence" value="ECO:0007669"/>
    <property type="project" value="UniProtKB-EC"/>
</dbReference>
<dbReference type="GO" id="GO:0005829">
    <property type="term" value="C:cytosol"/>
    <property type="evidence" value="ECO:0007669"/>
    <property type="project" value="TreeGrafter"/>
</dbReference>
<evidence type="ECO:0000256" key="3">
    <source>
        <dbReference type="ARBA" id="ARBA00022723"/>
    </source>
</evidence>
<keyword evidence="1" id="KW-0432">Leucine biosynthesis</keyword>
<keyword evidence="3" id="KW-0479">Metal-binding</keyword>
<name>A0A2W5Q6C0_VARPD</name>
<dbReference type="Proteomes" id="UP000249135">
    <property type="component" value="Unassembled WGS sequence"/>
</dbReference>
<evidence type="ECO:0000256" key="6">
    <source>
        <dbReference type="ARBA" id="ARBA00023027"/>
    </source>
</evidence>
<accession>A0A2W5Q6C0</accession>
<protein>
    <submittedName>
        <fullName evidence="9">3-isopropylmalate dehydrogenase</fullName>
        <ecNumber evidence="9">1.1.1.85</ecNumber>
    </submittedName>
</protein>
<keyword evidence="7" id="KW-0100">Branched-chain amino acid biosynthesis</keyword>
<keyword evidence="2" id="KW-0028">Amino-acid biosynthesis</keyword>
<evidence type="ECO:0000256" key="5">
    <source>
        <dbReference type="ARBA" id="ARBA00023002"/>
    </source>
</evidence>
<dbReference type="SUPFAM" id="SSF53659">
    <property type="entry name" value="Isocitrate/Isopropylmalate dehydrogenase-like"/>
    <property type="match status" value="1"/>
</dbReference>